<comment type="similarity">
    <text evidence="4">Belongs to the SEC8 family.</text>
</comment>
<proteinExistence type="inferred from homology"/>
<dbReference type="PANTHER" id="PTHR14146:SF0">
    <property type="entry name" value="EXOCYST COMPLEX COMPONENT 4"/>
    <property type="match status" value="1"/>
</dbReference>
<keyword evidence="3 4" id="KW-0653">Protein transport</keyword>
<keyword evidence="2 4" id="KW-0268">Exocytosis</keyword>
<dbReference type="PANTHER" id="PTHR14146">
    <property type="entry name" value="EXOCYST COMPLEX COMPONENT 4"/>
    <property type="match status" value="1"/>
</dbReference>
<evidence type="ECO:0000256" key="2">
    <source>
        <dbReference type="ARBA" id="ARBA00022483"/>
    </source>
</evidence>
<organism evidence="7 8">
    <name type="scientific">Lodderomyces beijingensis</name>
    <dbReference type="NCBI Taxonomy" id="1775926"/>
    <lineage>
        <taxon>Eukaryota</taxon>
        <taxon>Fungi</taxon>
        <taxon>Dikarya</taxon>
        <taxon>Ascomycota</taxon>
        <taxon>Saccharomycotina</taxon>
        <taxon>Pichiomycetes</taxon>
        <taxon>Debaryomycetaceae</taxon>
        <taxon>Candida/Lodderomyces clade</taxon>
        <taxon>Lodderomyces</taxon>
    </lineage>
</organism>
<feature type="domain" description="Exocyst complex component Sec8 middle helical bundle" evidence="6">
    <location>
        <begin position="319"/>
        <end position="572"/>
    </location>
</feature>
<evidence type="ECO:0000259" key="5">
    <source>
        <dbReference type="Pfam" id="PF04048"/>
    </source>
</evidence>
<gene>
    <name evidence="7" type="ORF">LODBEIA_P42930</name>
</gene>
<dbReference type="InterPro" id="IPR048630">
    <property type="entry name" value="Sec8_M"/>
</dbReference>
<sequence>MARRRISYVLPPQESQLKSADYAVSDLKMLLNELKYDWPQVLQADANPIETAISLLDDTSVGLAHRLKEFLAVKKRTEGVLRNVVDEHYELFSNSIGSYHMLLSTLGQSEEDSKNIKSFLETSSKDVADRNSVLKELSQSSVKYEEMIEILDAMQTLNDIPEEVEQLTADKKIHEIYDVIADAYKTAERYSLWSLPAMSGIKVYLEEQTNRLHDMIVDELQNEIYSKNDRSITTSGASVWQTLISSNSPQMASFVALIKSESLKQYVYNSANFDISEVVNFLTSPLEQFLFEQLPELHSHSTNKDSKINYKVLLGSTSNSSTESYYYIYKLLQTAAKLGRLKQVVASLLQNNSSELQGLINRTTEEVKSKNGYALSKMSKYSHLEKDSLFDSMLRSPFSDSAVVVLQELFGSIIVKCLITFQKHKVANEVVKLLSGGSSREAEPSKELLHVWNTTKAEIQNLILSYIYDEEKFNLGTQQLLEHSDNKIITSSFKPKMLFKFENVDWGSTKSAQELATSLSDIFPGFHIDEEDEKEALTLKTPYFEDEAFNDSLEVLVPKSLFNMRIILEPFLIFIDGSNRIFENFVEEDKKTEKGLAFEFFESFMNNFFMKYLKDGIQLAFGEQVGGSYAYSGSTPASEPSGLRLNLISLNQNSELKMLGDPTLSKAESSHVVFENAYNFKRLFLELCLILNTSLTYREEISSLALKTVASFATEYRKLFRDIVAANEAAHSSRPVSQVSKWMNNNNSSGGNNSTHLKDVSTSILFAEEDDEVEDLLPLIHTENEVLLFQNRNLVIREDDLLDNDSVSQIVHLMITVRWILSWLKLVKKVSNYSIYDDDQNQSVDISVVEKLRYNWSFLENGRPSITFTANTSDITQNSIFLALNQEKVLEFERHVSTFEDIRIQAMLALRYELRSRATFYVDLSFSLVDWSPATEPSDADHYIVTLNQEVFAMDNKLAKSLDESEKDRIFIGLSQFLNDLVIHKSSSVKKINANGIKRILLNISTLQQMLRSLAANPENINFNKSSQYFEMFTLNEFSLLNRAKANSHDFTREQYHNLARLIYSEKLADGNGSQFNKGKYSELVKKLDESLNRS</sequence>
<dbReference type="EMBL" id="OZ022409">
    <property type="protein sequence ID" value="CAK9440193.1"/>
    <property type="molecule type" value="Genomic_DNA"/>
</dbReference>
<evidence type="ECO:0000256" key="4">
    <source>
        <dbReference type="RuleBase" id="RU367079"/>
    </source>
</evidence>
<name>A0ABP0ZQ74_9ASCO</name>
<comment type="function">
    <text evidence="4">Component of the exocyst complex involved in the docking of exocytic vesicles with fusion sites on the plasma membrane.</text>
</comment>
<evidence type="ECO:0000256" key="1">
    <source>
        <dbReference type="ARBA" id="ARBA00022448"/>
    </source>
</evidence>
<evidence type="ECO:0000256" key="3">
    <source>
        <dbReference type="ARBA" id="ARBA00022927"/>
    </source>
</evidence>
<dbReference type="InterPro" id="IPR007191">
    <property type="entry name" value="Sec8_exocyst_N"/>
</dbReference>
<reference evidence="7 8" key="1">
    <citation type="submission" date="2024-03" db="EMBL/GenBank/DDBJ databases">
        <authorList>
            <person name="Brejova B."/>
        </authorList>
    </citation>
    <scope>NUCLEOTIDE SEQUENCE [LARGE SCALE GENOMIC DNA]</scope>
    <source>
        <strain evidence="7 8">CBS 14171</strain>
    </source>
</reference>
<keyword evidence="8" id="KW-1185">Reference proteome</keyword>
<dbReference type="Pfam" id="PF04048">
    <property type="entry name" value="Sec8_N"/>
    <property type="match status" value="1"/>
</dbReference>
<evidence type="ECO:0000313" key="7">
    <source>
        <dbReference type="EMBL" id="CAK9440193.1"/>
    </source>
</evidence>
<dbReference type="Pfam" id="PF20652">
    <property type="entry name" value="Sec8_C"/>
    <property type="match status" value="1"/>
</dbReference>
<dbReference type="RefSeq" id="XP_066831231.1">
    <property type="nucleotide sequence ID" value="XM_066974498.1"/>
</dbReference>
<evidence type="ECO:0000313" key="8">
    <source>
        <dbReference type="Proteomes" id="UP001497383"/>
    </source>
</evidence>
<dbReference type="GeneID" id="92209489"/>
<protein>
    <recommendedName>
        <fullName evidence="4">Exocyst complex component Sec8</fullName>
    </recommendedName>
</protein>
<keyword evidence="1 4" id="KW-0813">Transport</keyword>
<feature type="domain" description="Exocyst complex component Sec8 N-terminal" evidence="5">
    <location>
        <begin position="26"/>
        <end position="167"/>
    </location>
</feature>
<accession>A0ABP0ZQ74</accession>
<evidence type="ECO:0000259" key="6">
    <source>
        <dbReference type="Pfam" id="PF20652"/>
    </source>
</evidence>
<dbReference type="InterPro" id="IPR039682">
    <property type="entry name" value="Sec8/EXOC4"/>
</dbReference>
<dbReference type="Proteomes" id="UP001497383">
    <property type="component" value="Chromosome 5"/>
</dbReference>